<evidence type="ECO:0000256" key="1">
    <source>
        <dbReference type="SAM" id="MobiDB-lite"/>
    </source>
</evidence>
<feature type="region of interest" description="Disordered" evidence="1">
    <location>
        <begin position="103"/>
        <end position="145"/>
    </location>
</feature>
<keyword evidence="3" id="KW-1185">Reference proteome</keyword>
<dbReference type="AlphaFoldDB" id="A0A3L8RW74"/>
<name>A0A3L8RW74_CHLGU</name>
<feature type="region of interest" description="Disordered" evidence="1">
    <location>
        <begin position="1"/>
        <end position="61"/>
    </location>
</feature>
<reference evidence="2 3" key="1">
    <citation type="journal article" date="2018" name="Proc. R. Soc. B">
        <title>A non-coding region near Follistatin controls head colour polymorphism in the Gouldian finch.</title>
        <authorList>
            <person name="Toomey M.B."/>
            <person name="Marques C.I."/>
            <person name="Andrade P."/>
            <person name="Araujo P.M."/>
            <person name="Sabatino S."/>
            <person name="Gazda M.A."/>
            <person name="Afonso S."/>
            <person name="Lopes R.J."/>
            <person name="Corbo J.C."/>
            <person name="Carneiro M."/>
        </authorList>
    </citation>
    <scope>NUCLEOTIDE SEQUENCE [LARGE SCALE GENOMIC DNA]</scope>
    <source>
        <strain evidence="2">Red01</strain>
        <tissue evidence="2">Muscle</tissue>
    </source>
</reference>
<dbReference type="EMBL" id="QUSF01000159">
    <property type="protein sequence ID" value="RLV89059.1"/>
    <property type="molecule type" value="Genomic_DNA"/>
</dbReference>
<proteinExistence type="predicted"/>
<accession>A0A3L8RW74</accession>
<protein>
    <submittedName>
        <fullName evidence="2">Uncharacterized protein</fullName>
    </submittedName>
</protein>
<comment type="caution">
    <text evidence="2">The sequence shown here is derived from an EMBL/GenBank/DDBJ whole genome shotgun (WGS) entry which is preliminary data.</text>
</comment>
<organism evidence="2 3">
    <name type="scientific">Chloebia gouldiae</name>
    <name type="common">Gouldian finch</name>
    <name type="synonym">Erythrura gouldiae</name>
    <dbReference type="NCBI Taxonomy" id="44316"/>
    <lineage>
        <taxon>Eukaryota</taxon>
        <taxon>Metazoa</taxon>
        <taxon>Chordata</taxon>
        <taxon>Craniata</taxon>
        <taxon>Vertebrata</taxon>
        <taxon>Euteleostomi</taxon>
        <taxon>Archelosauria</taxon>
        <taxon>Archosauria</taxon>
        <taxon>Dinosauria</taxon>
        <taxon>Saurischia</taxon>
        <taxon>Theropoda</taxon>
        <taxon>Coelurosauria</taxon>
        <taxon>Aves</taxon>
        <taxon>Neognathae</taxon>
        <taxon>Neoaves</taxon>
        <taxon>Telluraves</taxon>
        <taxon>Australaves</taxon>
        <taxon>Passeriformes</taxon>
        <taxon>Passeroidea</taxon>
        <taxon>Passeridae</taxon>
        <taxon>Chloebia</taxon>
    </lineage>
</organism>
<dbReference type="Proteomes" id="UP000276834">
    <property type="component" value="Unassembled WGS sequence"/>
</dbReference>
<evidence type="ECO:0000313" key="2">
    <source>
        <dbReference type="EMBL" id="RLV89059.1"/>
    </source>
</evidence>
<evidence type="ECO:0000313" key="3">
    <source>
        <dbReference type="Proteomes" id="UP000276834"/>
    </source>
</evidence>
<sequence length="145" mass="15666">MTSGQAQRFPADRPLAEPPACNSGGTAPRAEGEPPGDSLSTRWRRWPPARAQAGLLPPPLGPFPSPPVQLCIRLEEAQAWQCGRGRLHLLSVCVPRSLSPRPSPYTPWTADFAHRDRTSPDLTRPTLQPAAPAPDCPADRPSTPQ</sequence>
<gene>
    <name evidence="2" type="ORF">DV515_00015080</name>
</gene>